<organism evidence="1 2">
    <name type="scientific">Paraburkholderia phenoliruptrix</name>
    <dbReference type="NCBI Taxonomy" id="252970"/>
    <lineage>
        <taxon>Bacteria</taxon>
        <taxon>Pseudomonadati</taxon>
        <taxon>Pseudomonadota</taxon>
        <taxon>Betaproteobacteria</taxon>
        <taxon>Burkholderiales</taxon>
        <taxon>Burkholderiaceae</taxon>
        <taxon>Paraburkholderia</taxon>
    </lineage>
</organism>
<reference evidence="1 2" key="1">
    <citation type="submission" date="2024-07" db="EMBL/GenBank/DDBJ databases">
        <title>A survey of Mimosa microsymbionts across Brazilian biomes reveals a high diversity of Paraburkholderia nodulating endemic species, but also that Cupriavidus is common as a symbiont of widespread species.</title>
        <authorList>
            <person name="Rouws L."/>
            <person name="Barauna A."/>
            <person name="Beukes C."/>
            <person name="Rouws J.R.C."/>
            <person name="De Faria S.M."/>
            <person name="Gross E."/>
            <person name="Bueno Dos Reis Junior F."/>
            <person name="Simon M.F."/>
            <person name="Maluk M."/>
            <person name="Odee D.W."/>
            <person name="Kenicer G."/>
            <person name="Young J.P.W."/>
            <person name="Reis V.M."/>
            <person name="Zilli J."/>
            <person name="James E.K."/>
        </authorList>
    </citation>
    <scope>NUCLEOTIDE SEQUENCE [LARGE SCALE GENOMIC DNA]</scope>
    <source>
        <strain evidence="1 2">BR14375</strain>
    </source>
</reference>
<proteinExistence type="predicted"/>
<accession>A0ABV3WBC5</accession>
<gene>
    <name evidence="1" type="ORF">AB3X84_10885</name>
</gene>
<dbReference type="EMBL" id="JBFPKE010000002">
    <property type="protein sequence ID" value="MEX3750508.1"/>
    <property type="molecule type" value="Genomic_DNA"/>
</dbReference>
<protein>
    <submittedName>
        <fullName evidence="1">Uncharacterized protein</fullName>
    </submittedName>
</protein>
<evidence type="ECO:0000313" key="2">
    <source>
        <dbReference type="Proteomes" id="UP001558535"/>
    </source>
</evidence>
<dbReference type="RefSeq" id="WP_310105894.1">
    <property type="nucleotide sequence ID" value="NZ_CP168531.1"/>
</dbReference>
<dbReference type="Proteomes" id="UP001558535">
    <property type="component" value="Unassembled WGS sequence"/>
</dbReference>
<comment type="caution">
    <text evidence="1">The sequence shown here is derived from an EMBL/GenBank/DDBJ whole genome shotgun (WGS) entry which is preliminary data.</text>
</comment>
<sequence length="91" mass="9213">MSAFDVFTVLSALTGAEVFSALTAFAALAAFAPDVARLALGGCVVSTVDDAAAGDAAASSMEALGDAVLRRAERADPEDVTMGFLREARVC</sequence>
<evidence type="ECO:0000313" key="1">
    <source>
        <dbReference type="EMBL" id="MEX3750508.1"/>
    </source>
</evidence>
<keyword evidence="2" id="KW-1185">Reference proteome</keyword>
<name>A0ABV3WBC5_9BURK</name>